<dbReference type="PANTHER" id="PTHR47315">
    <property type="entry name" value="FIBROUS SHEATH INTERACTING PROTEIN 2"/>
    <property type="match status" value="1"/>
</dbReference>
<reference evidence="3 4" key="1">
    <citation type="submission" date="2015-07" db="EMBL/GenBank/DDBJ databases">
        <title>The genome of Habropoda laboriosa.</title>
        <authorList>
            <person name="Pan H."/>
            <person name="Kapheim K."/>
        </authorList>
    </citation>
    <scope>NUCLEOTIDE SEQUENCE [LARGE SCALE GENOMIC DNA]</scope>
    <source>
        <strain evidence="3">0110345459</strain>
    </source>
</reference>
<dbReference type="Proteomes" id="UP000053825">
    <property type="component" value="Unassembled WGS sequence"/>
</dbReference>
<evidence type="ECO:0000256" key="1">
    <source>
        <dbReference type="SAM" id="Coils"/>
    </source>
</evidence>
<feature type="compositionally biased region" description="Polar residues" evidence="2">
    <location>
        <begin position="481"/>
        <end position="501"/>
    </location>
</feature>
<sequence>MQIRAFDKLFEAIPKPKGAIPNFGLPKWKVMPLESKIPMVPGPEGAYNFTRRKVGRKLWISAPHAEFNLSDPYGYEIKWTYDSLHDKHLVPYFSKPNIVRQLIKAGLITKDLDAKCSLRDYNMYRKYLRRLHCDRIKNELNKRTKLSIEERAIQYAQEQAEKEMRRLKERDRMMDLRSAIIREHTIAEKLKVKQQKQRQKEMEERLQTLLAKKREAQHLQQVKSRERAEMIQQKQKAAADIKRQKLIQTLLEWSKKERRRKRIGEIRLMQEQEEKRKLVEQKWEERQEFQKKQIEKEQFLLQCLENQREDFITVYNEKVNKETERMKKLFNDMKMYIQCYLARNLPGHKEQICCRKYLKSDENIPLSIKTAMKDDKTSDVSKLYASSSPEKLDKDRLKKERSKKKGMSRYDVQKKDITGSKIPLKWEKGKKRAKMQPKVKRKKMGTHKAGRGGKKKRKRKKRRKAKEEEADIESERKSELETQPESASTSKTGVSEASSDSAFRDRCTCQAIRDAKKSVF</sequence>
<evidence type="ECO:0000313" key="4">
    <source>
        <dbReference type="Proteomes" id="UP000053825"/>
    </source>
</evidence>
<keyword evidence="4" id="KW-1185">Reference proteome</keyword>
<protein>
    <submittedName>
        <fullName evidence="3">Fibrous sheath-interacting protein 2</fullName>
    </submittedName>
</protein>
<dbReference type="AlphaFoldDB" id="A0A0L7R243"/>
<feature type="compositionally biased region" description="Basic residues" evidence="2">
    <location>
        <begin position="428"/>
        <end position="464"/>
    </location>
</feature>
<feature type="region of interest" description="Disordered" evidence="2">
    <location>
        <begin position="377"/>
        <end position="507"/>
    </location>
</feature>
<accession>A0A0L7R243</accession>
<organism evidence="3 4">
    <name type="scientific">Habropoda laboriosa</name>
    <dbReference type="NCBI Taxonomy" id="597456"/>
    <lineage>
        <taxon>Eukaryota</taxon>
        <taxon>Metazoa</taxon>
        <taxon>Ecdysozoa</taxon>
        <taxon>Arthropoda</taxon>
        <taxon>Hexapoda</taxon>
        <taxon>Insecta</taxon>
        <taxon>Pterygota</taxon>
        <taxon>Neoptera</taxon>
        <taxon>Endopterygota</taxon>
        <taxon>Hymenoptera</taxon>
        <taxon>Apocrita</taxon>
        <taxon>Aculeata</taxon>
        <taxon>Apoidea</taxon>
        <taxon>Anthophila</taxon>
        <taxon>Apidae</taxon>
        <taxon>Habropoda</taxon>
    </lineage>
</organism>
<feature type="coiled-coil region" evidence="1">
    <location>
        <begin position="150"/>
        <end position="219"/>
    </location>
</feature>
<proteinExistence type="predicted"/>
<evidence type="ECO:0000313" key="3">
    <source>
        <dbReference type="EMBL" id="KOC64841.1"/>
    </source>
</evidence>
<name>A0A0L7R243_9HYME</name>
<dbReference type="PANTHER" id="PTHR47315:SF3">
    <property type="entry name" value="FIBROUS SHEATH-INTERACTING PROTEIN 2-LIKE"/>
    <property type="match status" value="1"/>
</dbReference>
<dbReference type="EMBL" id="KQ414667">
    <property type="protein sequence ID" value="KOC64841.1"/>
    <property type="molecule type" value="Genomic_DNA"/>
</dbReference>
<dbReference type="STRING" id="597456.A0A0L7R243"/>
<gene>
    <name evidence="3" type="ORF">WH47_00344</name>
</gene>
<keyword evidence="1" id="KW-0175">Coiled coil</keyword>
<evidence type="ECO:0000256" key="2">
    <source>
        <dbReference type="SAM" id="MobiDB-lite"/>
    </source>
</evidence>
<dbReference type="InterPro" id="IPR038891">
    <property type="entry name" value="FSIP2"/>
</dbReference>